<reference evidence="1" key="1">
    <citation type="journal article" date="2015" name="Nature">
        <title>Complex archaea that bridge the gap between prokaryotes and eukaryotes.</title>
        <authorList>
            <person name="Spang A."/>
            <person name="Saw J.H."/>
            <person name="Jorgensen S.L."/>
            <person name="Zaremba-Niedzwiedzka K."/>
            <person name="Martijn J."/>
            <person name="Lind A.E."/>
            <person name="van Eijk R."/>
            <person name="Schleper C."/>
            <person name="Guy L."/>
            <person name="Ettema T.J."/>
        </authorList>
    </citation>
    <scope>NUCLEOTIDE SEQUENCE</scope>
</reference>
<comment type="caution">
    <text evidence="1">The sequence shown here is derived from an EMBL/GenBank/DDBJ whole genome shotgun (WGS) entry which is preliminary data.</text>
</comment>
<evidence type="ECO:0000313" key="1">
    <source>
        <dbReference type="EMBL" id="KKM22752.1"/>
    </source>
</evidence>
<gene>
    <name evidence="1" type="ORF">LCGC14_1622110</name>
</gene>
<dbReference type="AlphaFoldDB" id="A0A0F9I5E0"/>
<dbReference type="EMBL" id="LAZR01013266">
    <property type="protein sequence ID" value="KKM22752.1"/>
    <property type="molecule type" value="Genomic_DNA"/>
</dbReference>
<proteinExistence type="predicted"/>
<organism evidence="1">
    <name type="scientific">marine sediment metagenome</name>
    <dbReference type="NCBI Taxonomy" id="412755"/>
    <lineage>
        <taxon>unclassified sequences</taxon>
        <taxon>metagenomes</taxon>
        <taxon>ecological metagenomes</taxon>
    </lineage>
</organism>
<feature type="non-terminal residue" evidence="1">
    <location>
        <position position="1091"/>
    </location>
</feature>
<name>A0A0F9I5E0_9ZZZZ</name>
<accession>A0A0F9I5E0</accession>
<sequence length="1091" mass="112257">IILDGNITQDAGTTLFMGGLLDATGAVDMDYGSADITDHTFVSDGGTVIIDGAFIGALTGEASGNLVNNAADEMLLADATTNVVTDILDLSHTGGTVTAGFGTGIRFDLEDAGGIEEQASIDVSLDVVTDAAEEASIIFRHNVAGTMQESMRIDGTLGHVGIGTANPIHTLEVQGHIGIIRAATTTDQHALDIAADAAGFGDFKALEIDYTTGAIGVGDDEAVIFTQIITTSSTGGEVFGYEVLATDDGSATPIALKAGTGVEGLRLEVGTFINPTTGTNNTTSTDVPNMIDGSAGTTTTLFVNDNDYILIGNVAAFQEIEFIVTTPASGAGIVPTFGYSISGAHTFTTFSPVDGTNGFRQSGNISWEPEDVVSHVANSNTSTFDIIITRTQNGLGTTPVLGFAKTAVDIEYGIDAAGNVTMNSYILEGSTDDAFEQTIGTIDLTADRAFTLPDDQIADLDMMLGTGAGTFGYSPMSGGATMTNAGVVTIITNANLTGHVTSTGNAAILGSFTEAQLETAVSDDNPLFDGDIGGSVEGILTNSAGLLAALSDETGTLLAVFSDSPIFTTNITVPNINTTAGDLTLSPNGADVILPDNTALSLGTGVDSRLYYDGTDTFLDLRAVGTGDLMIALAGSFPSPDPGVHIWRGDAGLATAISNAGLVLENSAATYIHFLTPNNNTSGLLWGDPEADITGGFFYDHSTDALNFRLVDNTDRLLYSANTFAFQEATTIDATGDLTVRADLIDPAGAVDMDYGSPDITDHTFTSDGGTVISDGSISTSRGATASGLLIILEDTDAGSNFASFEVPALAANTPYVLPPVLATAGFQLTDAAGDGILSWAAAGSGTGAFSDAGDPVVLNTTIKNVEIGDTGVTLDAKVQIAGDADEVQLIIEGHSTQTDDIFIIQQDDETQVFTVSNAGVVTMATALDVAQGGTAATSLDDILGTTDEIVVANGANTVIGGDVTLTLPDVFKPLYIPVGGLNPAAGDLTGVTSLVDDADNTNDFTLDQIEFSASAENYWSFLMPMPDDWDGTTAPKFQILTYSEGSHASNTVEYTMSTGYVRPGTDSWVAALGTAVNVTQVYDTIDIPES</sequence>
<feature type="non-terminal residue" evidence="1">
    <location>
        <position position="1"/>
    </location>
</feature>
<protein>
    <submittedName>
        <fullName evidence="1">Uncharacterized protein</fullName>
    </submittedName>
</protein>